<dbReference type="AlphaFoldDB" id="A0A1Y6BB62"/>
<organism evidence="1 2">
    <name type="scientific">Pseudogulbenkiania subflava DSM 22618</name>
    <dbReference type="NCBI Taxonomy" id="1123014"/>
    <lineage>
        <taxon>Bacteria</taxon>
        <taxon>Pseudomonadati</taxon>
        <taxon>Pseudomonadota</taxon>
        <taxon>Betaproteobacteria</taxon>
        <taxon>Neisseriales</taxon>
        <taxon>Chromobacteriaceae</taxon>
        <taxon>Pseudogulbenkiania</taxon>
    </lineage>
</organism>
<dbReference type="EMBL" id="FXAG01000003">
    <property type="protein sequence ID" value="SMF02362.1"/>
    <property type="molecule type" value="Genomic_DNA"/>
</dbReference>
<dbReference type="STRING" id="1123014.SAMN02745746_00797"/>
<evidence type="ECO:0000313" key="1">
    <source>
        <dbReference type="EMBL" id="SMF02362.1"/>
    </source>
</evidence>
<gene>
    <name evidence="1" type="ORF">SAMN02745746_00797</name>
</gene>
<dbReference type="GO" id="GO:0016740">
    <property type="term" value="F:transferase activity"/>
    <property type="evidence" value="ECO:0007669"/>
    <property type="project" value="UniProtKB-KW"/>
</dbReference>
<sequence>MLKDAIDLATVKRVRVIKLRHHGDVLLTSPVFSVLKQYALPAELDARVYHDTRDMITPHPAVSQVFTIDRQWKTLGMLGQLKAELAMVRPLYALMEVAA</sequence>
<proteinExistence type="predicted"/>
<protein>
    <submittedName>
        <fullName evidence="1">Heptosyltransferase-3</fullName>
    </submittedName>
</protein>
<dbReference type="RefSeq" id="WP_234985874.1">
    <property type="nucleotide sequence ID" value="NZ_FXAG01000003.1"/>
</dbReference>
<dbReference type="SUPFAM" id="SSF53756">
    <property type="entry name" value="UDP-Glycosyltransferase/glycogen phosphorylase"/>
    <property type="match status" value="1"/>
</dbReference>
<dbReference type="Gene3D" id="3.40.50.2000">
    <property type="entry name" value="Glycogen Phosphorylase B"/>
    <property type="match status" value="1"/>
</dbReference>
<evidence type="ECO:0000313" key="2">
    <source>
        <dbReference type="Proteomes" id="UP000192920"/>
    </source>
</evidence>
<accession>A0A1Y6BB62</accession>
<keyword evidence="2" id="KW-1185">Reference proteome</keyword>
<keyword evidence="1" id="KW-0808">Transferase</keyword>
<name>A0A1Y6BB62_9NEIS</name>
<dbReference type="Proteomes" id="UP000192920">
    <property type="component" value="Unassembled WGS sequence"/>
</dbReference>
<reference evidence="2" key="1">
    <citation type="submission" date="2017-04" db="EMBL/GenBank/DDBJ databases">
        <authorList>
            <person name="Varghese N."/>
            <person name="Submissions S."/>
        </authorList>
    </citation>
    <scope>NUCLEOTIDE SEQUENCE [LARGE SCALE GENOMIC DNA]</scope>
    <source>
        <strain evidence="2">DSM 22618</strain>
    </source>
</reference>